<evidence type="ECO:0000256" key="3">
    <source>
        <dbReference type="SAM" id="MobiDB-lite"/>
    </source>
</evidence>
<reference evidence="5" key="1">
    <citation type="submission" date="2025-08" db="UniProtKB">
        <authorList>
            <consortium name="RefSeq"/>
        </authorList>
    </citation>
    <scope>IDENTIFICATION</scope>
    <source>
        <tissue evidence="5">Ear skin</tissue>
    </source>
</reference>
<proteinExistence type="inferred from homology"/>
<dbReference type="PANTHER" id="PTHR12993:SF11">
    <property type="entry name" value="N-ACETYLGLUCOSAMINYL-PHOSPHATIDYLINOSITOL DE-N-ACETYLASE"/>
    <property type="match status" value="1"/>
</dbReference>
<feature type="region of interest" description="Disordered" evidence="3">
    <location>
        <begin position="178"/>
        <end position="205"/>
    </location>
</feature>
<sequence>MEVVGLLCLAAAVLAWGFVRVWDVWDLWERRKSQEQAGLLGGGTRSLLVIAHPDDEAMFFAPTILGLARLRHRVSLLCFSAGNYYNQGEIRKKELLQSCEVLGIPPSSVMIIDHRDFPDDPGVQWDTQRVADIVLQHIEDNGINLVVTFDAGGVSGHRNHAALYAAVRALHAEGRLPKGHRAGGGGPGVPRPFTPPICDNGGPRAALAPWHHQATARAALPWPEPRGGWGLGRCAWEQLGPLPSPRRVLRAHAPVSEPAAQVPVPAGPALLPAARPARPLRAQPQRGGPGPESHVPPPQPAALVPPPLRALLPLHAYQLSALPLSLQGLSDPGTQEGAGASVGAGSPHCLETPARRCVLSSWPRWSTSRKNEPAGCPSLSCFLWEQNHNNQKQTHPRIVVATPLASHVYVVAGCPSGP</sequence>
<dbReference type="InterPro" id="IPR024078">
    <property type="entry name" value="LmbE-like_dom_sf"/>
</dbReference>
<dbReference type="AlphaFoldDB" id="A0A8B8UKV1"/>
<comment type="similarity">
    <text evidence="1">Belongs to the PIGL family.</text>
</comment>
<dbReference type="Gene3D" id="3.40.50.10320">
    <property type="entry name" value="LmbE-like"/>
    <property type="match status" value="1"/>
</dbReference>
<dbReference type="UniPathway" id="UPA00196"/>
<protein>
    <recommendedName>
        <fullName evidence="2">N-acetylglucosaminylphosphatidylinositol deacetylase</fullName>
        <ecNumber evidence="2">3.5.1.89</ecNumber>
    </recommendedName>
</protein>
<dbReference type="SUPFAM" id="SSF102588">
    <property type="entry name" value="LmbE-like"/>
    <property type="match status" value="1"/>
</dbReference>
<dbReference type="GeneID" id="102516594"/>
<evidence type="ECO:0000256" key="2">
    <source>
        <dbReference type="ARBA" id="ARBA00012176"/>
    </source>
</evidence>
<dbReference type="EC" id="3.5.1.89" evidence="2"/>
<organism evidence="4 5">
    <name type="scientific">Camelus ferus</name>
    <name type="common">Wild bactrian camel</name>
    <name type="synonym">Camelus bactrianus ferus</name>
    <dbReference type="NCBI Taxonomy" id="419612"/>
    <lineage>
        <taxon>Eukaryota</taxon>
        <taxon>Metazoa</taxon>
        <taxon>Chordata</taxon>
        <taxon>Craniata</taxon>
        <taxon>Vertebrata</taxon>
        <taxon>Euteleostomi</taxon>
        <taxon>Mammalia</taxon>
        <taxon>Eutheria</taxon>
        <taxon>Laurasiatheria</taxon>
        <taxon>Artiodactyla</taxon>
        <taxon>Tylopoda</taxon>
        <taxon>Camelidae</taxon>
        <taxon>Camelus</taxon>
    </lineage>
</organism>
<dbReference type="CTD" id="9487"/>
<dbReference type="GO" id="GO:0000225">
    <property type="term" value="F:N-acetylglucosaminylphosphatidylinositol deacetylase activity"/>
    <property type="evidence" value="ECO:0007669"/>
    <property type="project" value="UniProtKB-EC"/>
</dbReference>
<dbReference type="PANTHER" id="PTHR12993">
    <property type="entry name" value="N-ACETYLGLUCOSAMINYL-PHOSPHATIDYLINOSITOL DE-N-ACETYLASE-RELATED"/>
    <property type="match status" value="1"/>
</dbReference>
<evidence type="ECO:0000313" key="4">
    <source>
        <dbReference type="Proteomes" id="UP000694856"/>
    </source>
</evidence>
<dbReference type="InterPro" id="IPR003737">
    <property type="entry name" value="GlcNAc_PI_deacetylase-related"/>
</dbReference>
<gene>
    <name evidence="5" type="primary">PIGL</name>
</gene>
<feature type="region of interest" description="Disordered" evidence="3">
    <location>
        <begin position="279"/>
        <end position="301"/>
    </location>
</feature>
<evidence type="ECO:0000256" key="1">
    <source>
        <dbReference type="ARBA" id="ARBA00006066"/>
    </source>
</evidence>
<dbReference type="RefSeq" id="XP_032354785.1">
    <property type="nucleotide sequence ID" value="XM_032498894.1"/>
</dbReference>
<dbReference type="Proteomes" id="UP000694856">
    <property type="component" value="Chromosome 16"/>
</dbReference>
<name>A0A8B8UKV1_CAMFR</name>
<dbReference type="GO" id="GO:0005783">
    <property type="term" value="C:endoplasmic reticulum"/>
    <property type="evidence" value="ECO:0007669"/>
    <property type="project" value="TreeGrafter"/>
</dbReference>
<keyword evidence="4" id="KW-1185">Reference proteome</keyword>
<accession>A0A8B8UKV1</accession>
<dbReference type="GO" id="GO:0006506">
    <property type="term" value="P:GPI anchor biosynthetic process"/>
    <property type="evidence" value="ECO:0007669"/>
    <property type="project" value="UniProtKB-UniPathway"/>
</dbReference>
<dbReference type="GO" id="GO:0016020">
    <property type="term" value="C:membrane"/>
    <property type="evidence" value="ECO:0007669"/>
    <property type="project" value="GOC"/>
</dbReference>
<dbReference type="Pfam" id="PF02585">
    <property type="entry name" value="PIG-L"/>
    <property type="match status" value="1"/>
</dbReference>
<evidence type="ECO:0000313" key="5">
    <source>
        <dbReference type="RefSeq" id="XP_032354785.1"/>
    </source>
</evidence>